<dbReference type="GO" id="GO:0070566">
    <property type="term" value="F:adenylyltransferase activity"/>
    <property type="evidence" value="ECO:0007669"/>
    <property type="project" value="UniProtKB-ARBA"/>
</dbReference>
<evidence type="ECO:0000256" key="3">
    <source>
        <dbReference type="ARBA" id="ARBA00022679"/>
    </source>
</evidence>
<dbReference type="InterPro" id="IPR014729">
    <property type="entry name" value="Rossmann-like_a/b/a_fold"/>
</dbReference>
<reference evidence="10 11" key="1">
    <citation type="submission" date="2017-12" db="EMBL/GenBank/DDBJ databases">
        <title>Sequencing, de novo assembly and annotation of complete genome of a new Thraustochytrid species, strain FCC1311.</title>
        <authorList>
            <person name="Sedici K."/>
            <person name="Godart F."/>
            <person name="Aiese Cigliano R."/>
            <person name="Sanseverino W."/>
            <person name="Barakat M."/>
            <person name="Ortet P."/>
            <person name="Marechal E."/>
            <person name="Cagnac O."/>
            <person name="Amato A."/>
        </authorList>
    </citation>
    <scope>NUCLEOTIDE SEQUENCE [LARGE SCALE GENOMIC DNA]</scope>
</reference>
<dbReference type="CDD" id="cd02165">
    <property type="entry name" value="NMNAT"/>
    <property type="match status" value="1"/>
</dbReference>
<dbReference type="InParanoid" id="A0A2R5GBM3"/>
<keyword evidence="3" id="KW-0808">Transferase</keyword>
<evidence type="ECO:0000313" key="11">
    <source>
        <dbReference type="Proteomes" id="UP000241890"/>
    </source>
</evidence>
<dbReference type="OrthoDB" id="422187at2759"/>
<dbReference type="AlphaFoldDB" id="A0A2R5GBM3"/>
<sequence>MTKKKRVAIFGSSSNPPTGKEGHLALVRKLAEDFDQVLVGPVYRHIYSTKHNLADYDDRLEMARRCFAGMPNVDVSDVEKRLFDEFERQDKKLDNGEREPVGTFDVLQHLRSLPENQDIELTLALGGDTCKDLLEGKWKKSNEILALTKIVVFPRHGESLPQHDNFDIHIYDQAPTKGTSSTKAREACETGNFDALAKIVEPSVLAYIREKRLYTTMGMADISASNEASRMSQL</sequence>
<dbReference type="EMBL" id="BEYU01000035">
    <property type="protein sequence ID" value="GBG27739.1"/>
    <property type="molecule type" value="Genomic_DNA"/>
</dbReference>
<evidence type="ECO:0000259" key="9">
    <source>
        <dbReference type="Pfam" id="PF01467"/>
    </source>
</evidence>
<evidence type="ECO:0000256" key="5">
    <source>
        <dbReference type="ARBA" id="ARBA00022741"/>
    </source>
</evidence>
<dbReference type="Gene3D" id="3.40.50.620">
    <property type="entry name" value="HUPs"/>
    <property type="match status" value="1"/>
</dbReference>
<comment type="pathway">
    <text evidence="1">Cofactor biosynthesis; NAD(+) biosynthesis.</text>
</comment>
<organism evidence="10 11">
    <name type="scientific">Hondaea fermentalgiana</name>
    <dbReference type="NCBI Taxonomy" id="2315210"/>
    <lineage>
        <taxon>Eukaryota</taxon>
        <taxon>Sar</taxon>
        <taxon>Stramenopiles</taxon>
        <taxon>Bigyra</taxon>
        <taxon>Labyrinthulomycetes</taxon>
        <taxon>Thraustochytrida</taxon>
        <taxon>Thraustochytriidae</taxon>
        <taxon>Hondaea</taxon>
    </lineage>
</organism>
<comment type="caution">
    <text evidence="10">The sequence shown here is derived from an EMBL/GenBank/DDBJ whole genome shotgun (WGS) entry which is preliminary data.</text>
</comment>
<dbReference type="PANTHER" id="PTHR39321:SF3">
    <property type="entry name" value="PHOSPHOPANTETHEINE ADENYLYLTRANSFERASE"/>
    <property type="match status" value="1"/>
</dbReference>
<keyword evidence="5" id="KW-0547">Nucleotide-binding</keyword>
<dbReference type="UniPathway" id="UPA00253">
    <property type="reaction ID" value="UER00600"/>
</dbReference>
<evidence type="ECO:0000256" key="6">
    <source>
        <dbReference type="ARBA" id="ARBA00022840"/>
    </source>
</evidence>
<keyword evidence="7" id="KW-0520">NAD</keyword>
<dbReference type="Pfam" id="PF01467">
    <property type="entry name" value="CTP_transf_like"/>
    <property type="match status" value="1"/>
</dbReference>
<dbReference type="InterPro" id="IPR004821">
    <property type="entry name" value="Cyt_trans-like"/>
</dbReference>
<dbReference type="PANTHER" id="PTHR39321">
    <property type="entry name" value="NICOTINATE-NUCLEOTIDE ADENYLYLTRANSFERASE-RELATED"/>
    <property type="match status" value="1"/>
</dbReference>
<evidence type="ECO:0000256" key="8">
    <source>
        <dbReference type="SAM" id="MobiDB-lite"/>
    </source>
</evidence>
<name>A0A2R5GBM3_9STRA</name>
<feature type="region of interest" description="Disordered" evidence="8">
    <location>
        <begin position="1"/>
        <end position="21"/>
    </location>
</feature>
<protein>
    <recommendedName>
        <fullName evidence="9">Cytidyltransferase-like domain-containing protein</fullName>
    </recommendedName>
</protein>
<dbReference type="SUPFAM" id="SSF52374">
    <property type="entry name" value="Nucleotidylyl transferase"/>
    <property type="match status" value="1"/>
</dbReference>
<dbReference type="Proteomes" id="UP000241890">
    <property type="component" value="Unassembled WGS sequence"/>
</dbReference>
<evidence type="ECO:0000256" key="4">
    <source>
        <dbReference type="ARBA" id="ARBA00022695"/>
    </source>
</evidence>
<evidence type="ECO:0000313" key="10">
    <source>
        <dbReference type="EMBL" id="GBG27739.1"/>
    </source>
</evidence>
<dbReference type="GO" id="GO:0005524">
    <property type="term" value="F:ATP binding"/>
    <property type="evidence" value="ECO:0007669"/>
    <property type="project" value="UniProtKB-KW"/>
</dbReference>
<feature type="domain" description="Cytidyltransferase-like" evidence="9">
    <location>
        <begin position="21"/>
        <end position="186"/>
    </location>
</feature>
<accession>A0A2R5GBM3</accession>
<keyword evidence="4" id="KW-0548">Nucleotidyltransferase</keyword>
<keyword evidence="2" id="KW-0662">Pyridine nucleotide biosynthesis</keyword>
<proteinExistence type="predicted"/>
<evidence type="ECO:0000256" key="1">
    <source>
        <dbReference type="ARBA" id="ARBA00004790"/>
    </source>
</evidence>
<evidence type="ECO:0000256" key="7">
    <source>
        <dbReference type="ARBA" id="ARBA00023027"/>
    </source>
</evidence>
<keyword evidence="11" id="KW-1185">Reference proteome</keyword>
<keyword evidence="6" id="KW-0067">ATP-binding</keyword>
<dbReference type="InterPro" id="IPR005248">
    <property type="entry name" value="NadD/NMNAT"/>
</dbReference>
<evidence type="ECO:0000256" key="2">
    <source>
        <dbReference type="ARBA" id="ARBA00022642"/>
    </source>
</evidence>
<gene>
    <name evidence="10" type="ORF">FCC1311_039622</name>
</gene>
<dbReference type="GO" id="GO:0009435">
    <property type="term" value="P:NAD+ biosynthetic process"/>
    <property type="evidence" value="ECO:0007669"/>
    <property type="project" value="UniProtKB-UniPathway"/>
</dbReference>